<accession>A0ABN8ZYM4</accession>
<gene>
    <name evidence="1" type="ORF">MRATA1EN1_LOCUS27610</name>
</gene>
<name>A0ABN8ZYM4_RANTA</name>
<dbReference type="Proteomes" id="UP001176941">
    <property type="component" value="Chromosome 8"/>
</dbReference>
<protein>
    <submittedName>
        <fullName evidence="1">Uncharacterized protein</fullName>
    </submittedName>
</protein>
<keyword evidence="2" id="KW-1185">Reference proteome</keyword>
<sequence>MPWQPDAADFRMGGFGPTAGRFLSFECFCKEPEGSSRHHTLAYPGILGASQAEPSYPSFAPRCFLSPGLALCLGTSLSEPKPSKYEVSSAIVLQTGLSKKVKDLFLQKSSQFFILLVG</sequence>
<proteinExistence type="predicted"/>
<dbReference type="EMBL" id="OX459944">
    <property type="protein sequence ID" value="CAI9178648.1"/>
    <property type="molecule type" value="Genomic_DNA"/>
</dbReference>
<organism evidence="1 2">
    <name type="scientific">Rangifer tarandus platyrhynchus</name>
    <name type="common">Svalbard reindeer</name>
    <dbReference type="NCBI Taxonomy" id="3082113"/>
    <lineage>
        <taxon>Eukaryota</taxon>
        <taxon>Metazoa</taxon>
        <taxon>Chordata</taxon>
        <taxon>Craniata</taxon>
        <taxon>Vertebrata</taxon>
        <taxon>Euteleostomi</taxon>
        <taxon>Mammalia</taxon>
        <taxon>Eutheria</taxon>
        <taxon>Laurasiatheria</taxon>
        <taxon>Artiodactyla</taxon>
        <taxon>Ruminantia</taxon>
        <taxon>Pecora</taxon>
        <taxon>Cervidae</taxon>
        <taxon>Odocoileinae</taxon>
        <taxon>Rangifer</taxon>
    </lineage>
</organism>
<evidence type="ECO:0000313" key="2">
    <source>
        <dbReference type="Proteomes" id="UP001176941"/>
    </source>
</evidence>
<evidence type="ECO:0000313" key="1">
    <source>
        <dbReference type="EMBL" id="CAI9178648.1"/>
    </source>
</evidence>
<reference evidence="1" key="1">
    <citation type="submission" date="2023-04" db="EMBL/GenBank/DDBJ databases">
        <authorList>
            <consortium name="ELIXIR-Norway"/>
        </authorList>
    </citation>
    <scope>NUCLEOTIDE SEQUENCE [LARGE SCALE GENOMIC DNA]</scope>
</reference>